<dbReference type="InterPro" id="IPR003582">
    <property type="entry name" value="ShKT_dom"/>
</dbReference>
<dbReference type="InterPro" id="IPR036465">
    <property type="entry name" value="vWFA_dom_sf"/>
</dbReference>
<proteinExistence type="predicted"/>
<evidence type="ECO:0000259" key="2">
    <source>
        <dbReference type="PROSITE" id="PS50234"/>
    </source>
</evidence>
<comment type="caution">
    <text evidence="4">The sequence shown here is derived from an EMBL/GenBank/DDBJ whole genome shotgun (WGS) entry which is preliminary data.</text>
</comment>
<dbReference type="Proteomes" id="UP001217089">
    <property type="component" value="Unassembled WGS sequence"/>
</dbReference>
<feature type="domain" description="ShKT" evidence="3">
    <location>
        <begin position="3"/>
        <end position="39"/>
    </location>
</feature>
<evidence type="ECO:0008006" key="6">
    <source>
        <dbReference type="Google" id="ProtNLM"/>
    </source>
</evidence>
<dbReference type="SUPFAM" id="SSF53300">
    <property type="entry name" value="vWA-like"/>
    <property type="match status" value="1"/>
</dbReference>
<feature type="domain" description="VWFA" evidence="2">
    <location>
        <begin position="137"/>
        <end position="313"/>
    </location>
</feature>
<dbReference type="InterPro" id="IPR050525">
    <property type="entry name" value="ECM_Assembly_Org"/>
</dbReference>
<dbReference type="Pfam" id="PF00092">
    <property type="entry name" value="VWA"/>
    <property type="match status" value="1"/>
</dbReference>
<evidence type="ECO:0000313" key="4">
    <source>
        <dbReference type="EMBL" id="KAJ8302514.1"/>
    </source>
</evidence>
<gene>
    <name evidence="4" type="ORF">KUTeg_018910</name>
</gene>
<dbReference type="InterPro" id="IPR002035">
    <property type="entry name" value="VWF_A"/>
</dbReference>
<protein>
    <recommendedName>
        <fullName evidence="6">COL6A</fullName>
    </recommendedName>
</protein>
<name>A0ABQ9EAZ6_TEGGR</name>
<reference evidence="4 5" key="1">
    <citation type="submission" date="2022-12" db="EMBL/GenBank/DDBJ databases">
        <title>Chromosome-level genome of Tegillarca granosa.</title>
        <authorList>
            <person name="Kim J."/>
        </authorList>
    </citation>
    <scope>NUCLEOTIDE SEQUENCE [LARGE SCALE GENOMIC DNA]</scope>
    <source>
        <strain evidence="4">Teg-2019</strain>
        <tissue evidence="4">Adductor muscle</tissue>
    </source>
</reference>
<evidence type="ECO:0000256" key="1">
    <source>
        <dbReference type="PROSITE-ProRule" id="PRU01005"/>
    </source>
</evidence>
<organism evidence="4 5">
    <name type="scientific">Tegillarca granosa</name>
    <name type="common">Malaysian cockle</name>
    <name type="synonym">Anadara granosa</name>
    <dbReference type="NCBI Taxonomy" id="220873"/>
    <lineage>
        <taxon>Eukaryota</taxon>
        <taxon>Metazoa</taxon>
        <taxon>Spiralia</taxon>
        <taxon>Lophotrochozoa</taxon>
        <taxon>Mollusca</taxon>
        <taxon>Bivalvia</taxon>
        <taxon>Autobranchia</taxon>
        <taxon>Pteriomorphia</taxon>
        <taxon>Arcoida</taxon>
        <taxon>Arcoidea</taxon>
        <taxon>Arcidae</taxon>
        <taxon>Tegillarca</taxon>
    </lineage>
</organism>
<dbReference type="Gene3D" id="3.40.50.410">
    <property type="entry name" value="von Willebrand factor, type A domain"/>
    <property type="match status" value="1"/>
</dbReference>
<dbReference type="SMART" id="SM00327">
    <property type="entry name" value="VWA"/>
    <property type="match status" value="1"/>
</dbReference>
<dbReference type="PROSITE" id="PS51670">
    <property type="entry name" value="SHKT"/>
    <property type="match status" value="1"/>
</dbReference>
<dbReference type="PROSITE" id="PS50234">
    <property type="entry name" value="VWFA"/>
    <property type="match status" value="1"/>
</dbReference>
<keyword evidence="5" id="KW-1185">Reference proteome</keyword>
<dbReference type="PRINTS" id="PR00453">
    <property type="entry name" value="VWFADOMAIN"/>
</dbReference>
<dbReference type="PANTHER" id="PTHR24020">
    <property type="entry name" value="COLLAGEN ALPHA"/>
    <property type="match status" value="1"/>
</dbReference>
<dbReference type="EMBL" id="JARBDR010000917">
    <property type="protein sequence ID" value="KAJ8302514.1"/>
    <property type="molecule type" value="Genomic_DNA"/>
</dbReference>
<evidence type="ECO:0000259" key="3">
    <source>
        <dbReference type="PROSITE" id="PS51670"/>
    </source>
</evidence>
<comment type="caution">
    <text evidence="1">Lacks conserved residue(s) required for the propagation of feature annotation.</text>
</comment>
<accession>A0ABQ9EAZ6</accession>
<sequence>MMCEDKLPDCKDYGSVTYACSGNYEHWAMENCRKYCGFCGKKGLQYFWFICLYDNMGNKNTTIRPFDCKVLLEKSKQDKLYTNHAEYATFLVIGGYITWNYYDQIHNFLSVNTVSYFVSGQTSNSTTVINCANLKADIQVLVDASPSIGISNFRKIKNFIYNFTNNLVIGNGNVLLGVTTYSDIIRSNFSMNKYENKDILLEAISNITYANIGVTHTGAAINFTVHSSFTEKHGDRRNVQNILIMFTDGISSKTTSASALELVNSKIHSFVVGVGNFSRSVLEEIASGSDKVLRLENVSKLYSLTPFSACMQT</sequence>
<evidence type="ECO:0000313" key="5">
    <source>
        <dbReference type="Proteomes" id="UP001217089"/>
    </source>
</evidence>
<dbReference type="PANTHER" id="PTHR24020:SF84">
    <property type="entry name" value="VWFA DOMAIN-CONTAINING PROTEIN"/>
    <property type="match status" value="1"/>
</dbReference>